<dbReference type="EMBL" id="QNBC01000001">
    <property type="protein sequence ID" value="RKX68217.1"/>
    <property type="molecule type" value="Genomic_DNA"/>
</dbReference>
<dbReference type="GO" id="GO:0005886">
    <property type="term" value="C:plasma membrane"/>
    <property type="evidence" value="ECO:0007669"/>
    <property type="project" value="UniProtKB-SubCell"/>
</dbReference>
<comment type="subcellular location">
    <subcellularLocation>
        <location evidence="1">Cell membrane</location>
        <topology evidence="1">Multi-pass membrane protein</topology>
    </subcellularLocation>
</comment>
<proteinExistence type="inferred from homology"/>
<feature type="domain" description="Citrate transporter-like" evidence="9">
    <location>
        <begin position="45"/>
        <end position="360"/>
    </location>
</feature>
<dbReference type="Pfam" id="PF03600">
    <property type="entry name" value="CitMHS"/>
    <property type="match status" value="1"/>
</dbReference>
<evidence type="ECO:0000313" key="10">
    <source>
        <dbReference type="EMBL" id="RKX68217.1"/>
    </source>
</evidence>
<feature type="transmembrane region" description="Helical" evidence="8">
    <location>
        <begin position="320"/>
        <end position="339"/>
    </location>
</feature>
<feature type="transmembrane region" description="Helical" evidence="8">
    <location>
        <begin position="148"/>
        <end position="168"/>
    </location>
</feature>
<evidence type="ECO:0000256" key="6">
    <source>
        <dbReference type="ARBA" id="ARBA00022989"/>
    </source>
</evidence>
<organism evidence="10 11">
    <name type="scientific">candidate division TA06 bacterium</name>
    <dbReference type="NCBI Taxonomy" id="2250710"/>
    <lineage>
        <taxon>Bacteria</taxon>
        <taxon>Bacteria division TA06</taxon>
    </lineage>
</organism>
<evidence type="ECO:0000256" key="1">
    <source>
        <dbReference type="ARBA" id="ARBA00004651"/>
    </source>
</evidence>
<accession>A0A660SC17</accession>
<sequence>MDEKTILLITFLATYLIIITSEKISAVFSKFPHLQRIFIYKGIIIWISLLLLILLRIVSPANIINYTHWDIIWLFLGTMVIAEAFILSEIPELLANQLLKFSNSLVSAIIILSAFAGFISIFCENVATVLIVAPVAFEIARKMDVSPVPLIISIAISSNLQGAALLIGDPPSMILASFNNMNFMDFIVYNGKPSMFFIMETAAVVSLVVLYIIFKRLNKKIKVESKKIGVDVFPGIILVLFIITISLGIVSPGTTAMIYALISFLWIFYRKKKEGFKIAKKLDYDTVFFLIGVFVFTGALEHYGILTSIALWFKQVANGNVFVTFTILVWGSVIVSAFIDNVPYVAAMMPVGITLATMLGIPPSLFLFGIVIGASVGGNITPIGASANIVGVGLLRKRHYTVRFFDFFKIGLPFTFFSVLTAYILLWLIYGIR</sequence>
<comment type="similarity">
    <text evidence="2">Belongs to the CitM (TC 2.A.11) transporter family.</text>
</comment>
<comment type="caution">
    <text evidence="10">The sequence shown here is derived from an EMBL/GenBank/DDBJ whole genome shotgun (WGS) entry which is preliminary data.</text>
</comment>
<dbReference type="Proteomes" id="UP000282321">
    <property type="component" value="Unassembled WGS sequence"/>
</dbReference>
<dbReference type="AlphaFoldDB" id="A0A660SC17"/>
<gene>
    <name evidence="10" type="ORF">DRP44_00155</name>
</gene>
<feature type="transmembrane region" description="Helical" evidence="8">
    <location>
        <begin position="194"/>
        <end position="214"/>
    </location>
</feature>
<feature type="transmembrane region" description="Helical" evidence="8">
    <location>
        <begin position="235"/>
        <end position="268"/>
    </location>
</feature>
<feature type="transmembrane region" description="Helical" evidence="8">
    <location>
        <begin position="37"/>
        <end position="59"/>
    </location>
</feature>
<dbReference type="PANTHER" id="PTHR43568">
    <property type="entry name" value="P PROTEIN"/>
    <property type="match status" value="1"/>
</dbReference>
<feature type="transmembrane region" description="Helical" evidence="8">
    <location>
        <begin position="108"/>
        <end position="136"/>
    </location>
</feature>
<keyword evidence="5 8" id="KW-0812">Transmembrane</keyword>
<evidence type="ECO:0000313" key="11">
    <source>
        <dbReference type="Proteomes" id="UP000282321"/>
    </source>
</evidence>
<evidence type="ECO:0000256" key="4">
    <source>
        <dbReference type="ARBA" id="ARBA00022475"/>
    </source>
</evidence>
<evidence type="ECO:0000256" key="8">
    <source>
        <dbReference type="SAM" id="Phobius"/>
    </source>
</evidence>
<dbReference type="PRINTS" id="PR00758">
    <property type="entry name" value="ARSENICPUMP"/>
</dbReference>
<dbReference type="PANTHER" id="PTHR43568:SF1">
    <property type="entry name" value="P PROTEIN"/>
    <property type="match status" value="1"/>
</dbReference>
<dbReference type="InterPro" id="IPR000802">
    <property type="entry name" value="Arsenical_pump_ArsB"/>
</dbReference>
<feature type="transmembrane region" description="Helical" evidence="8">
    <location>
        <begin position="407"/>
        <end position="430"/>
    </location>
</feature>
<evidence type="ECO:0000256" key="2">
    <source>
        <dbReference type="ARBA" id="ARBA00009843"/>
    </source>
</evidence>
<dbReference type="GO" id="GO:0015105">
    <property type="term" value="F:arsenite transmembrane transporter activity"/>
    <property type="evidence" value="ECO:0007669"/>
    <property type="project" value="InterPro"/>
</dbReference>
<evidence type="ECO:0000259" key="9">
    <source>
        <dbReference type="Pfam" id="PF03600"/>
    </source>
</evidence>
<evidence type="ECO:0000256" key="3">
    <source>
        <dbReference type="ARBA" id="ARBA00022448"/>
    </source>
</evidence>
<keyword evidence="7 8" id="KW-0472">Membrane</keyword>
<evidence type="ECO:0000256" key="5">
    <source>
        <dbReference type="ARBA" id="ARBA00022692"/>
    </source>
</evidence>
<dbReference type="InterPro" id="IPR051475">
    <property type="entry name" value="Diverse_Ion_Transporter"/>
</dbReference>
<keyword evidence="6 8" id="KW-1133">Transmembrane helix</keyword>
<dbReference type="InterPro" id="IPR004680">
    <property type="entry name" value="Cit_transptr-like_dom"/>
</dbReference>
<feature type="transmembrane region" description="Helical" evidence="8">
    <location>
        <begin position="288"/>
        <end position="313"/>
    </location>
</feature>
<feature type="transmembrane region" description="Helical" evidence="8">
    <location>
        <begin position="365"/>
        <end position="395"/>
    </location>
</feature>
<reference evidence="10 11" key="1">
    <citation type="submission" date="2018-06" db="EMBL/GenBank/DDBJ databases">
        <title>Extensive metabolic versatility and redundancy in microbially diverse, dynamic hydrothermal sediments.</title>
        <authorList>
            <person name="Dombrowski N."/>
            <person name="Teske A."/>
            <person name="Baker B.J."/>
        </authorList>
    </citation>
    <scope>NUCLEOTIDE SEQUENCE [LARGE SCALE GENOMIC DNA]</scope>
    <source>
        <strain evidence="10">B35_G9</strain>
    </source>
</reference>
<feature type="transmembrane region" description="Helical" evidence="8">
    <location>
        <begin position="71"/>
        <end position="88"/>
    </location>
</feature>
<name>A0A660SC17_UNCT6</name>
<keyword evidence="4" id="KW-1003">Cell membrane</keyword>
<keyword evidence="3" id="KW-0813">Transport</keyword>
<evidence type="ECO:0000256" key="7">
    <source>
        <dbReference type="ARBA" id="ARBA00023136"/>
    </source>
</evidence>
<protein>
    <submittedName>
        <fullName evidence="10">Arsenic transporter</fullName>
    </submittedName>
</protein>